<feature type="binding site" evidence="10 12">
    <location>
        <begin position="136"/>
        <end position="137"/>
    </location>
    <ligand>
        <name>L-glutamine</name>
        <dbReference type="ChEBI" id="CHEBI:58359"/>
    </ligand>
</feature>
<evidence type="ECO:0000256" key="2">
    <source>
        <dbReference type="ARBA" id="ARBA00022801"/>
    </source>
</evidence>
<organism evidence="13 14">
    <name type="scientific">Nakamurella panacisegetis</name>
    <dbReference type="NCBI Taxonomy" id="1090615"/>
    <lineage>
        <taxon>Bacteria</taxon>
        <taxon>Bacillati</taxon>
        <taxon>Actinomycetota</taxon>
        <taxon>Actinomycetes</taxon>
        <taxon>Nakamurellales</taxon>
        <taxon>Nakamurellaceae</taxon>
        <taxon>Nakamurella</taxon>
    </lineage>
</organism>
<dbReference type="EMBL" id="LT629710">
    <property type="protein sequence ID" value="SDO26600.1"/>
    <property type="molecule type" value="Genomic_DNA"/>
</dbReference>
<keyword evidence="5 10" id="KW-0456">Lyase</keyword>
<dbReference type="EC" id="3.5.1.2" evidence="10"/>
<evidence type="ECO:0000256" key="8">
    <source>
        <dbReference type="ARBA" id="ARBA00054599"/>
    </source>
</evidence>
<dbReference type="GO" id="GO:1903600">
    <property type="term" value="C:glutaminase complex"/>
    <property type="evidence" value="ECO:0007669"/>
    <property type="project" value="TreeGrafter"/>
</dbReference>
<dbReference type="GO" id="GO:0004359">
    <property type="term" value="F:glutaminase activity"/>
    <property type="evidence" value="ECO:0007669"/>
    <property type="project" value="UniProtKB-UniRule"/>
</dbReference>
<evidence type="ECO:0000256" key="6">
    <source>
        <dbReference type="ARBA" id="ARBA00047992"/>
    </source>
</evidence>
<comment type="catalytic activity">
    <reaction evidence="6 10">
        <text>aldehydo-D-ribose 5-phosphate + D-glyceraldehyde 3-phosphate + L-glutamine = pyridoxal 5'-phosphate + L-glutamate + phosphate + 3 H2O + H(+)</text>
        <dbReference type="Rhea" id="RHEA:31507"/>
        <dbReference type="ChEBI" id="CHEBI:15377"/>
        <dbReference type="ChEBI" id="CHEBI:15378"/>
        <dbReference type="ChEBI" id="CHEBI:29985"/>
        <dbReference type="ChEBI" id="CHEBI:43474"/>
        <dbReference type="ChEBI" id="CHEBI:58273"/>
        <dbReference type="ChEBI" id="CHEBI:58359"/>
        <dbReference type="ChEBI" id="CHEBI:59776"/>
        <dbReference type="ChEBI" id="CHEBI:597326"/>
        <dbReference type="EC" id="4.3.3.6"/>
    </reaction>
</comment>
<evidence type="ECO:0000256" key="11">
    <source>
        <dbReference type="PIRSR" id="PIRSR005639-1"/>
    </source>
</evidence>
<keyword evidence="4 10" id="KW-0315">Glutamine amidotransferase</keyword>
<proteinExistence type="inferred from homology"/>
<evidence type="ECO:0000256" key="5">
    <source>
        <dbReference type="ARBA" id="ARBA00023239"/>
    </source>
</evidence>
<dbReference type="InterPro" id="IPR021196">
    <property type="entry name" value="PdxT/SNO_CS"/>
</dbReference>
<dbReference type="PROSITE" id="PS51130">
    <property type="entry name" value="PDXT_SNO_2"/>
    <property type="match status" value="1"/>
</dbReference>
<keyword evidence="3 10" id="KW-0663">Pyridoxal phosphate</keyword>
<comment type="pathway">
    <text evidence="10">Cofactor biosynthesis; pyridoxal 5'-phosphate biosynthesis.</text>
</comment>
<dbReference type="InterPro" id="IPR002161">
    <property type="entry name" value="PdxT/SNO"/>
</dbReference>
<dbReference type="PANTHER" id="PTHR31559">
    <property type="entry name" value="PYRIDOXAL 5'-PHOSPHATE SYNTHASE SUBUNIT SNO"/>
    <property type="match status" value="1"/>
</dbReference>
<dbReference type="InterPro" id="IPR029062">
    <property type="entry name" value="Class_I_gatase-like"/>
</dbReference>
<evidence type="ECO:0000313" key="14">
    <source>
        <dbReference type="Proteomes" id="UP000198741"/>
    </source>
</evidence>
<evidence type="ECO:0000256" key="12">
    <source>
        <dbReference type="PIRSR" id="PIRSR005639-2"/>
    </source>
</evidence>
<dbReference type="NCBIfam" id="TIGR03800">
    <property type="entry name" value="PLP_synth_Pdx2"/>
    <property type="match status" value="1"/>
</dbReference>
<dbReference type="FunFam" id="3.40.50.880:FF:000010">
    <property type="entry name" value="uncharacterized protein LOC100176842 isoform X2"/>
    <property type="match status" value="1"/>
</dbReference>
<feature type="active site" description="Nucleophile" evidence="10 11">
    <location>
        <position position="82"/>
    </location>
</feature>
<feature type="binding site" evidence="10 12">
    <location>
        <position position="107"/>
    </location>
    <ligand>
        <name>L-glutamine</name>
        <dbReference type="ChEBI" id="CHEBI:58359"/>
    </ligand>
</feature>
<evidence type="ECO:0000313" key="13">
    <source>
        <dbReference type="EMBL" id="SDO26600.1"/>
    </source>
</evidence>
<evidence type="ECO:0000256" key="7">
    <source>
        <dbReference type="ARBA" id="ARBA00049534"/>
    </source>
</evidence>
<dbReference type="AlphaFoldDB" id="A0A1H0I5X3"/>
<dbReference type="GO" id="GO:0042823">
    <property type="term" value="P:pyridoxal phosphate biosynthetic process"/>
    <property type="evidence" value="ECO:0007669"/>
    <property type="project" value="UniProtKB-UniRule"/>
</dbReference>
<comment type="similarity">
    <text evidence="1 10">Belongs to the glutaminase PdxT/SNO family.</text>
</comment>
<dbReference type="GO" id="GO:0006543">
    <property type="term" value="P:L-glutamine catabolic process"/>
    <property type="evidence" value="ECO:0007669"/>
    <property type="project" value="UniProtKB-UniRule"/>
</dbReference>
<evidence type="ECO:0000256" key="1">
    <source>
        <dbReference type="ARBA" id="ARBA00008345"/>
    </source>
</evidence>
<accession>A0A1H0I5X3</accession>
<comment type="catalytic activity">
    <reaction evidence="7 10">
        <text>L-glutamine + H2O = L-glutamate + NH4(+)</text>
        <dbReference type="Rhea" id="RHEA:15889"/>
        <dbReference type="ChEBI" id="CHEBI:15377"/>
        <dbReference type="ChEBI" id="CHEBI:28938"/>
        <dbReference type="ChEBI" id="CHEBI:29985"/>
        <dbReference type="ChEBI" id="CHEBI:58359"/>
        <dbReference type="EC" id="3.5.1.2"/>
    </reaction>
</comment>
<dbReference type="PANTHER" id="PTHR31559:SF0">
    <property type="entry name" value="PYRIDOXAL 5'-PHOSPHATE SYNTHASE SUBUNIT SNO1-RELATED"/>
    <property type="match status" value="1"/>
</dbReference>
<dbReference type="Proteomes" id="UP000198741">
    <property type="component" value="Chromosome I"/>
</dbReference>
<dbReference type="CDD" id="cd01749">
    <property type="entry name" value="GATase1_PB"/>
    <property type="match status" value="1"/>
</dbReference>
<dbReference type="GO" id="GO:0005829">
    <property type="term" value="C:cytosol"/>
    <property type="evidence" value="ECO:0007669"/>
    <property type="project" value="TreeGrafter"/>
</dbReference>
<dbReference type="UniPathway" id="UPA00245"/>
<sequence length="193" mass="20148">MTGVPVIGLLAVQGGVAEHERHLERLGAAVRRVRRPGELDGIDGIVLPGGESSAMRRLLTTVGLWEPLRERVRSGLPAFGTCAGMILLSGGDDADPGLGGVDIRVQRNAFGSQAASFESELDVDGVEGGPMRGVFIRAPLVRSCGVGVQVLARVGDRPVAARQGAVLVTAFHPELTGDLRMHRLFLAGVSGSV</sequence>
<dbReference type="HAMAP" id="MF_01615">
    <property type="entry name" value="PdxT"/>
    <property type="match status" value="1"/>
</dbReference>
<dbReference type="GO" id="GO:0036381">
    <property type="term" value="F:pyridoxal 5'-phosphate synthase (glutamine hydrolysing) activity"/>
    <property type="evidence" value="ECO:0007669"/>
    <property type="project" value="UniProtKB-UniRule"/>
</dbReference>
<dbReference type="SUPFAM" id="SSF52317">
    <property type="entry name" value="Class I glutamine amidotransferase-like"/>
    <property type="match status" value="1"/>
</dbReference>
<evidence type="ECO:0000256" key="9">
    <source>
        <dbReference type="ARBA" id="ARBA00064749"/>
    </source>
</evidence>
<reference evidence="13 14" key="1">
    <citation type="submission" date="2016-10" db="EMBL/GenBank/DDBJ databases">
        <authorList>
            <person name="de Groot N.N."/>
        </authorList>
    </citation>
    <scope>NUCLEOTIDE SEQUENCE [LARGE SCALE GENOMIC DNA]</scope>
    <source>
        <strain evidence="14">P4-7,KCTC 19426,CECT 7604</strain>
    </source>
</reference>
<evidence type="ECO:0000256" key="10">
    <source>
        <dbReference type="HAMAP-Rule" id="MF_01615"/>
    </source>
</evidence>
<protein>
    <recommendedName>
        <fullName evidence="10">Pyridoxal 5'-phosphate synthase subunit PdxT</fullName>
        <ecNumber evidence="10">4.3.3.6</ecNumber>
    </recommendedName>
    <alternativeName>
        <fullName evidence="10">Pdx2</fullName>
    </alternativeName>
    <alternativeName>
        <fullName evidence="10">Pyridoxal 5'-phosphate synthase glutaminase subunit</fullName>
        <ecNumber evidence="10">3.5.1.2</ecNumber>
    </alternativeName>
</protein>
<comment type="subunit">
    <text evidence="9 10">In the presence of PdxS, forms a dodecamer of heterodimers. Only shows activity in the heterodimer.</text>
</comment>
<gene>
    <name evidence="10" type="primary">pdxT</name>
    <name evidence="13" type="ORF">SAMN04515671_0365</name>
</gene>
<comment type="function">
    <text evidence="8 10">Catalyzes the hydrolysis of glutamine to glutamate and ammonia as part of the biosynthesis of pyridoxal 5'-phosphate. The resulting ammonia molecule is channeled to the active site of PdxS.</text>
</comment>
<dbReference type="Gene3D" id="3.40.50.880">
    <property type="match status" value="1"/>
</dbReference>
<dbReference type="GO" id="GO:0008614">
    <property type="term" value="P:pyridoxine metabolic process"/>
    <property type="evidence" value="ECO:0007669"/>
    <property type="project" value="TreeGrafter"/>
</dbReference>
<name>A0A1H0I5X3_9ACTN</name>
<dbReference type="PIRSF" id="PIRSF005639">
    <property type="entry name" value="Glut_amidoT_SNO"/>
    <property type="match status" value="1"/>
</dbReference>
<dbReference type="EC" id="4.3.3.6" evidence="10"/>
<dbReference type="PROSITE" id="PS01236">
    <property type="entry name" value="PDXT_SNO_1"/>
    <property type="match status" value="1"/>
</dbReference>
<feature type="binding site" evidence="10 12">
    <location>
        <begin position="50"/>
        <end position="52"/>
    </location>
    <ligand>
        <name>L-glutamine</name>
        <dbReference type="ChEBI" id="CHEBI:58359"/>
    </ligand>
</feature>
<dbReference type="PROSITE" id="PS51273">
    <property type="entry name" value="GATASE_TYPE_1"/>
    <property type="match status" value="1"/>
</dbReference>
<feature type="active site" description="Charge relay system" evidence="10 11">
    <location>
        <position position="172"/>
    </location>
</feature>
<feature type="active site" description="Charge relay system" evidence="10 11">
    <location>
        <position position="174"/>
    </location>
</feature>
<dbReference type="STRING" id="1090615.SAMN04515671_0365"/>
<evidence type="ECO:0000256" key="4">
    <source>
        <dbReference type="ARBA" id="ARBA00022962"/>
    </source>
</evidence>
<dbReference type="Pfam" id="PF01174">
    <property type="entry name" value="SNO"/>
    <property type="match status" value="1"/>
</dbReference>
<keyword evidence="14" id="KW-1185">Reference proteome</keyword>
<keyword evidence="2 10" id="KW-0378">Hydrolase</keyword>
<evidence type="ECO:0000256" key="3">
    <source>
        <dbReference type="ARBA" id="ARBA00022898"/>
    </source>
</evidence>